<evidence type="ECO:0000256" key="1">
    <source>
        <dbReference type="ARBA" id="ARBA00006754"/>
    </source>
</evidence>
<dbReference type="PANTHER" id="PTHR33744">
    <property type="entry name" value="CARBOHYDRATE DIACID REGULATOR"/>
    <property type="match status" value="1"/>
</dbReference>
<dbReference type="EMBL" id="FOGB01000002">
    <property type="protein sequence ID" value="SEQ20863.1"/>
    <property type="molecule type" value="Genomic_DNA"/>
</dbReference>
<keyword evidence="6" id="KW-1185">Reference proteome</keyword>
<organism evidence="5 6">
    <name type="scientific">Amphritea atlantica</name>
    <dbReference type="NCBI Taxonomy" id="355243"/>
    <lineage>
        <taxon>Bacteria</taxon>
        <taxon>Pseudomonadati</taxon>
        <taxon>Pseudomonadota</taxon>
        <taxon>Gammaproteobacteria</taxon>
        <taxon>Oceanospirillales</taxon>
        <taxon>Oceanospirillaceae</taxon>
        <taxon>Amphritea</taxon>
    </lineage>
</organism>
<dbReference type="InterPro" id="IPR051448">
    <property type="entry name" value="CdaR-like_regulators"/>
</dbReference>
<dbReference type="InterPro" id="IPR041522">
    <property type="entry name" value="CdaR_GGDEF"/>
</dbReference>
<feature type="domain" description="CdaR GGDEF-like" evidence="4">
    <location>
        <begin position="152"/>
        <end position="283"/>
    </location>
</feature>
<dbReference type="OrthoDB" id="9792148at2"/>
<dbReference type="InterPro" id="IPR012914">
    <property type="entry name" value="PucR_dom"/>
</dbReference>
<comment type="similarity">
    <text evidence="1">Belongs to the CdaR family.</text>
</comment>
<dbReference type="Pfam" id="PF13556">
    <property type="entry name" value="HTH_30"/>
    <property type="match status" value="1"/>
</dbReference>
<gene>
    <name evidence="5" type="ORF">SAMN03080615_00698</name>
</gene>
<proteinExistence type="inferred from homology"/>
<reference evidence="6" key="1">
    <citation type="submission" date="2016-10" db="EMBL/GenBank/DDBJ databases">
        <authorList>
            <person name="Varghese N."/>
            <person name="Submissions S."/>
        </authorList>
    </citation>
    <scope>NUCLEOTIDE SEQUENCE [LARGE SCALE GENOMIC DNA]</scope>
    <source>
        <strain evidence="6">DSM 18887</strain>
    </source>
</reference>
<dbReference type="Gene3D" id="1.10.10.2840">
    <property type="entry name" value="PucR C-terminal helix-turn-helix domain"/>
    <property type="match status" value="1"/>
</dbReference>
<evidence type="ECO:0000259" key="2">
    <source>
        <dbReference type="Pfam" id="PF07905"/>
    </source>
</evidence>
<name>A0A1H9E6J8_9GAMM</name>
<dbReference type="Pfam" id="PF07905">
    <property type="entry name" value="PucR"/>
    <property type="match status" value="1"/>
</dbReference>
<evidence type="ECO:0000259" key="4">
    <source>
        <dbReference type="Pfam" id="PF17853"/>
    </source>
</evidence>
<dbReference type="InterPro" id="IPR025736">
    <property type="entry name" value="PucR_C-HTH_dom"/>
</dbReference>
<dbReference type="RefSeq" id="WP_091354107.1">
    <property type="nucleotide sequence ID" value="NZ_AP025284.1"/>
</dbReference>
<sequence length="405" mass="45376">MPILCADIPRLPGLESICLVAGLRGSQITVRWPYVAEDETLGPWLRGGELIFITGINQRRSEQNLQQLIREAVEHKAAGIVILTGSEFIRSIPASVKAVANELGFALFEQPYALPMVQVTEVISNAIVQDNLIGQSTRLFLTRLINGYADTPELIHLRAADLGLSDTRPYAVLALRLKGFSQRLSRDDPADQWKFIHERALLGEQLTELLMRRGIDWPVLEYEQDLLAIWPTTAAHSPALSDELTQALERLKPDLEVFAGVSDLQPGLSTIAKAAEQARHAVQFAVQQGQALFFYDQLGIARLFDAIPQRSVLAQFCQQQLGSLCFARDPRSTMLKETLSQFMNYFGNQQQAAESLGIHRNTLSHRLKRIEQLIDCPLNDPFARLNLQSALLIEQILFQHHNIES</sequence>
<dbReference type="Proteomes" id="UP000198749">
    <property type="component" value="Unassembled WGS sequence"/>
</dbReference>
<dbReference type="InterPro" id="IPR009057">
    <property type="entry name" value="Homeodomain-like_sf"/>
</dbReference>
<evidence type="ECO:0000259" key="3">
    <source>
        <dbReference type="Pfam" id="PF13556"/>
    </source>
</evidence>
<dbReference type="STRING" id="355243.SAMN03080615_00698"/>
<feature type="domain" description="Purine catabolism PurC-like" evidence="2">
    <location>
        <begin position="8"/>
        <end position="127"/>
    </location>
</feature>
<dbReference type="SUPFAM" id="SSF46689">
    <property type="entry name" value="Homeodomain-like"/>
    <property type="match status" value="1"/>
</dbReference>
<evidence type="ECO:0000313" key="5">
    <source>
        <dbReference type="EMBL" id="SEQ20863.1"/>
    </source>
</evidence>
<evidence type="ECO:0000313" key="6">
    <source>
        <dbReference type="Proteomes" id="UP000198749"/>
    </source>
</evidence>
<accession>A0A1H9E6J8</accession>
<dbReference type="AlphaFoldDB" id="A0A1H9E6J8"/>
<dbReference type="InterPro" id="IPR042070">
    <property type="entry name" value="PucR_C-HTH_sf"/>
</dbReference>
<protein>
    <submittedName>
        <fullName evidence="5">PucR C-terminal helix-turn-helix domain-containing protein</fullName>
    </submittedName>
</protein>
<dbReference type="Pfam" id="PF17853">
    <property type="entry name" value="GGDEF_2"/>
    <property type="match status" value="1"/>
</dbReference>
<feature type="domain" description="PucR C-terminal helix-turn-helix" evidence="3">
    <location>
        <begin position="335"/>
        <end position="393"/>
    </location>
</feature>